<organism evidence="1 2">
    <name type="scientific">Aminirod propionatiphilus</name>
    <dbReference type="NCBI Taxonomy" id="3415223"/>
    <lineage>
        <taxon>Bacteria</taxon>
        <taxon>Thermotogati</taxon>
        <taxon>Synergistota</taxon>
        <taxon>Synergistia</taxon>
        <taxon>Synergistales</taxon>
        <taxon>Aminiphilaceae</taxon>
        <taxon>Aminirod</taxon>
    </lineage>
</organism>
<proteinExistence type="predicted"/>
<protein>
    <submittedName>
        <fullName evidence="1">Iron ABC transporter permease</fullName>
    </submittedName>
</protein>
<dbReference type="Proteomes" id="UP000682204">
    <property type="component" value="Chromosome"/>
</dbReference>
<dbReference type="EMBL" id="CP074691">
    <property type="protein sequence ID" value="QVL37259.1"/>
    <property type="molecule type" value="Genomic_DNA"/>
</dbReference>
<accession>A0ACD1DYQ4</accession>
<keyword evidence="2" id="KW-1185">Reference proteome</keyword>
<sequence length="334" mass="34773">MDGGRLTEHRRRKGRRLVWLLSTLTALLLLVSFFRITFGDWEIAPLRALSLLVGPVEKGSPEGLVVRTLRLPRLLAAIGAGGTLSVSGVVLQGLLSNPLAEPYTLGIASGAAFGAAFAFSFGVPLTATSFIGAFGALCLSWFLARRAGGATTAYLVLAGIIVNAFLSAGVTLLKALADDRLAAIVLWLMGGFSGATMEGAMAVWLGGALVFIPAFMKGREMDALSLGEGRGALLGIEEGRLRLLLLASATLATALTVSRFGIIGFVGLVAPHLLRLLLGPEHRPLLLASFLGGGALLAASDGLAQRLGELPVGVITALLGGPVFCWILLRGNRR</sequence>
<evidence type="ECO:0000313" key="2">
    <source>
        <dbReference type="Proteomes" id="UP000682204"/>
    </source>
</evidence>
<name>A0ACD1DYQ4_9BACT</name>
<evidence type="ECO:0000313" key="1">
    <source>
        <dbReference type="EMBL" id="QVL37259.1"/>
    </source>
</evidence>
<gene>
    <name evidence="1" type="ORF">KIH16_05785</name>
</gene>
<reference evidence="1" key="1">
    <citation type="submission" date="2021-05" db="EMBL/GenBank/DDBJ databases">
        <title>An isolated secondary fermenter in methanogenic hydrocarbon-degrading communities.</title>
        <authorList>
            <person name="Liu Y.-F."/>
            <person name="Liu Z.-l."/>
        </authorList>
    </citation>
    <scope>NUCLEOTIDE SEQUENCE</scope>
    <source>
        <strain evidence="1">L-13</strain>
    </source>
</reference>